<evidence type="ECO:0000259" key="1">
    <source>
        <dbReference type="Pfam" id="PF00535"/>
    </source>
</evidence>
<dbReference type="InterPro" id="IPR001173">
    <property type="entry name" value="Glyco_trans_2-like"/>
</dbReference>
<sequence>MPLDIFVPFWGDPALLRETVRSVQAQTSGDWRLTVVDDAYPDPTVPEFFATLDDPRVVYVRNEQNLGITDNYRKCVALASEELVVLLGCDDLLLPTYVETVLAAHARWPEATMIQPGVQIVDETGAVVTTLADTVKQRFAMPKGDGPRLLGGEALAASLLRANWLYWPSLVFRREALRSVEFRDGYPIIQDLALEIDLISRGGTILLEPTVCFSYRRHGASASSATALDGTRFDGERRYFAEAAVQLSGLGWRRAARAARVHLTSRAHALTLLPGALRTRDGSGARVLVRHAVGS</sequence>
<dbReference type="InterPro" id="IPR050834">
    <property type="entry name" value="Glycosyltransf_2"/>
</dbReference>
<evidence type="ECO:0000313" key="2">
    <source>
        <dbReference type="EMBL" id="KGM01294.1"/>
    </source>
</evidence>
<gene>
    <name evidence="2" type="ORF">Q760_02240</name>
</gene>
<dbReference type="AlphaFoldDB" id="A0A0A0B658"/>
<name>A0A0A0B658_9CELL</name>
<feature type="domain" description="Glycosyltransferase 2-like" evidence="1">
    <location>
        <begin position="5"/>
        <end position="112"/>
    </location>
</feature>
<dbReference type="STRING" id="1408250.Q760_02240"/>
<dbReference type="PANTHER" id="PTHR43685">
    <property type="entry name" value="GLYCOSYLTRANSFERASE"/>
    <property type="match status" value="1"/>
</dbReference>
<dbReference type="InterPro" id="IPR029044">
    <property type="entry name" value="Nucleotide-diphossugar_trans"/>
</dbReference>
<protein>
    <submittedName>
        <fullName evidence="2">Glycosyl transferase</fullName>
    </submittedName>
</protein>
<dbReference type="EMBL" id="AXNT01000116">
    <property type="protein sequence ID" value="KGM01294.1"/>
    <property type="molecule type" value="Genomic_DNA"/>
</dbReference>
<dbReference type="OrthoDB" id="3177103at2"/>
<reference evidence="2 3" key="1">
    <citation type="submission" date="2013-10" db="EMBL/GenBank/DDBJ databases">
        <authorList>
            <person name="Wang G."/>
            <person name="Zhuang W."/>
        </authorList>
    </citation>
    <scope>NUCLEOTIDE SEQUENCE [LARGE SCALE GENOMIC DNA]</scope>
    <source>
        <strain evidence="2 3">DSM 20118</strain>
    </source>
</reference>
<dbReference type="GO" id="GO:0016740">
    <property type="term" value="F:transferase activity"/>
    <property type="evidence" value="ECO:0007669"/>
    <property type="project" value="UniProtKB-KW"/>
</dbReference>
<organism evidence="2 3">
    <name type="scientific">Cellulomonas cellasea DSM 20118</name>
    <dbReference type="NCBI Taxonomy" id="1408250"/>
    <lineage>
        <taxon>Bacteria</taxon>
        <taxon>Bacillati</taxon>
        <taxon>Actinomycetota</taxon>
        <taxon>Actinomycetes</taxon>
        <taxon>Micrococcales</taxon>
        <taxon>Cellulomonadaceae</taxon>
        <taxon>Cellulomonas</taxon>
    </lineage>
</organism>
<dbReference type="RefSeq" id="WP_034632871.1">
    <property type="nucleotide sequence ID" value="NZ_AXNT01000116.1"/>
</dbReference>
<keyword evidence="3" id="KW-1185">Reference proteome</keyword>
<dbReference type="PANTHER" id="PTHR43685:SF2">
    <property type="entry name" value="GLYCOSYLTRANSFERASE 2-LIKE DOMAIN-CONTAINING PROTEIN"/>
    <property type="match status" value="1"/>
</dbReference>
<proteinExistence type="predicted"/>
<comment type="caution">
    <text evidence="2">The sequence shown here is derived from an EMBL/GenBank/DDBJ whole genome shotgun (WGS) entry which is preliminary data.</text>
</comment>
<keyword evidence="2" id="KW-0808">Transferase</keyword>
<dbReference type="SUPFAM" id="SSF53448">
    <property type="entry name" value="Nucleotide-diphospho-sugar transferases"/>
    <property type="match status" value="1"/>
</dbReference>
<dbReference type="Proteomes" id="UP000029833">
    <property type="component" value="Unassembled WGS sequence"/>
</dbReference>
<dbReference type="Gene3D" id="3.90.550.10">
    <property type="entry name" value="Spore Coat Polysaccharide Biosynthesis Protein SpsA, Chain A"/>
    <property type="match status" value="1"/>
</dbReference>
<accession>A0A0A0B658</accession>
<dbReference type="Pfam" id="PF00535">
    <property type="entry name" value="Glycos_transf_2"/>
    <property type="match status" value="1"/>
</dbReference>
<evidence type="ECO:0000313" key="3">
    <source>
        <dbReference type="Proteomes" id="UP000029833"/>
    </source>
</evidence>